<feature type="domain" description="Phosphoribosyltransferase" evidence="2">
    <location>
        <begin position="197"/>
        <end position="242"/>
    </location>
</feature>
<feature type="domain" description="Double zinc ribbon" evidence="3">
    <location>
        <begin position="12"/>
        <end position="70"/>
    </location>
</feature>
<dbReference type="InterPro" id="IPR029057">
    <property type="entry name" value="PRTase-like"/>
</dbReference>
<keyword evidence="4" id="KW-0808">Transferase</keyword>
<dbReference type="Pfam" id="PF00156">
    <property type="entry name" value="Pribosyltran"/>
    <property type="match status" value="1"/>
</dbReference>
<evidence type="ECO:0000259" key="2">
    <source>
        <dbReference type="Pfam" id="PF00156"/>
    </source>
</evidence>
<evidence type="ECO:0000256" key="1">
    <source>
        <dbReference type="ARBA" id="ARBA00008007"/>
    </source>
</evidence>
<comment type="caution">
    <text evidence="4">The sequence shown here is derived from an EMBL/GenBank/DDBJ whole genome shotgun (WGS) entry which is preliminary data.</text>
</comment>
<reference evidence="5" key="1">
    <citation type="submission" date="2018-05" db="EMBL/GenBank/DDBJ databases">
        <title>Zavarzinia sp. HR-AS.</title>
        <authorList>
            <person name="Lee Y."/>
            <person name="Jeon C.O."/>
        </authorList>
    </citation>
    <scope>NUCLEOTIDE SEQUENCE [LARGE SCALE GENOMIC DNA]</scope>
    <source>
        <strain evidence="5">DSM 1231</strain>
    </source>
</reference>
<keyword evidence="5" id="KW-1185">Reference proteome</keyword>
<dbReference type="InterPro" id="IPR000836">
    <property type="entry name" value="PRTase_dom"/>
</dbReference>
<dbReference type="OrthoDB" id="9779910at2"/>
<dbReference type="AlphaFoldDB" id="A0A317EB72"/>
<comment type="similarity">
    <text evidence="1">Belongs to the ComF/GntX family.</text>
</comment>
<gene>
    <name evidence="4" type="ORF">DKG75_10555</name>
</gene>
<dbReference type="SUPFAM" id="SSF53271">
    <property type="entry name" value="PRTase-like"/>
    <property type="match status" value="1"/>
</dbReference>
<dbReference type="Pfam" id="PF18912">
    <property type="entry name" value="DZR_2"/>
    <property type="match status" value="1"/>
</dbReference>
<sequence>MRKGAGAAGRFLLDFLLPPVCLGCDQGVDAPGLLCAACWPQVAFIGAPHCACCGLPFELPVPAETRCGACIAHPPAFARARSAVRYGGPIRDLLLRFKHADRLDLAPALARLMAQAGRDCLDGADYLVPVPLHWRRRLFRRYNQSAELARCLARAGGPPVLADVLARRRATPAQGRLGRIGRLRNVAGAFAVKPARRGPVAGAHLVLVDDVMTTGATVDACCRALLAAGAARVDVLTLARVIHDGGGA</sequence>
<name>A0A317EB72_9PROT</name>
<dbReference type="InterPro" id="IPR044005">
    <property type="entry name" value="DZR_2"/>
</dbReference>
<proteinExistence type="inferred from homology"/>
<evidence type="ECO:0000313" key="4">
    <source>
        <dbReference type="EMBL" id="PWR22455.1"/>
    </source>
</evidence>
<dbReference type="EMBL" id="QGLF01000002">
    <property type="protein sequence ID" value="PWR22455.1"/>
    <property type="molecule type" value="Genomic_DNA"/>
</dbReference>
<evidence type="ECO:0000259" key="3">
    <source>
        <dbReference type="Pfam" id="PF18912"/>
    </source>
</evidence>
<protein>
    <submittedName>
        <fullName evidence="4">Amidophosphoribosyltransferase</fullName>
    </submittedName>
</protein>
<dbReference type="PANTHER" id="PTHR47505:SF1">
    <property type="entry name" value="DNA UTILIZATION PROTEIN YHGH"/>
    <property type="match status" value="1"/>
</dbReference>
<keyword evidence="4" id="KW-0328">Glycosyltransferase</keyword>
<organism evidence="4 5">
    <name type="scientific">Zavarzinia compransoris</name>
    <dbReference type="NCBI Taxonomy" id="1264899"/>
    <lineage>
        <taxon>Bacteria</taxon>
        <taxon>Pseudomonadati</taxon>
        <taxon>Pseudomonadota</taxon>
        <taxon>Alphaproteobacteria</taxon>
        <taxon>Rhodospirillales</taxon>
        <taxon>Zavarziniaceae</taxon>
        <taxon>Zavarzinia</taxon>
    </lineage>
</organism>
<dbReference type="Proteomes" id="UP000246077">
    <property type="component" value="Unassembled WGS sequence"/>
</dbReference>
<dbReference type="PANTHER" id="PTHR47505">
    <property type="entry name" value="DNA UTILIZATION PROTEIN YHGH"/>
    <property type="match status" value="1"/>
</dbReference>
<dbReference type="InterPro" id="IPR051910">
    <property type="entry name" value="ComF/GntX_DNA_util-trans"/>
</dbReference>
<dbReference type="GO" id="GO:0016757">
    <property type="term" value="F:glycosyltransferase activity"/>
    <property type="evidence" value="ECO:0007669"/>
    <property type="project" value="UniProtKB-KW"/>
</dbReference>
<dbReference type="CDD" id="cd06223">
    <property type="entry name" value="PRTases_typeI"/>
    <property type="match status" value="1"/>
</dbReference>
<evidence type="ECO:0000313" key="5">
    <source>
        <dbReference type="Proteomes" id="UP000246077"/>
    </source>
</evidence>
<dbReference type="Gene3D" id="3.40.50.2020">
    <property type="match status" value="1"/>
</dbReference>
<accession>A0A317EB72</accession>